<dbReference type="GO" id="GO:0012505">
    <property type="term" value="C:endomembrane system"/>
    <property type="evidence" value="ECO:0007669"/>
    <property type="project" value="UniProtKB-SubCell"/>
</dbReference>
<dbReference type="NCBIfam" id="NF009070">
    <property type="entry name" value="PRK12405.1"/>
    <property type="match status" value="1"/>
</dbReference>
<sequence length="288" mass="30641">MNKNIERLYNGLWKENPTFVLMLGMCPTLAVTTSAINGIGMGLSTTVVLVLSNMMISALRNIIPDRVRMPAFIVVVASFVTIVQFLMQGFTPSLYASLGIYIPLIVVNCIILGRAESYASKNPVIPSMFDGIGMGLGFTVGLTLIGVVREILGNGSAFGVNIPALNDYHITLFGLAPGAFIVLGFLVAIMNVVRRKMEAAGKPLPAVQGCLSGDCSSCGLSSSCTGKSLVHNTPEEIPVDPKDVAKPQPETKIEVKHTANAKNTEDVEKSGSDSSYADDDIVGKEEDK</sequence>
<evidence type="ECO:0000256" key="6">
    <source>
        <dbReference type="ARBA" id="ARBA00022989"/>
    </source>
</evidence>
<keyword evidence="6 8" id="KW-1133">Transmembrane helix</keyword>
<accession>A0A2G3DVD6</accession>
<dbReference type="GO" id="GO:0022900">
    <property type="term" value="P:electron transport chain"/>
    <property type="evidence" value="ECO:0007669"/>
    <property type="project" value="UniProtKB-UniRule"/>
</dbReference>
<dbReference type="EMBL" id="PDYH01000003">
    <property type="protein sequence ID" value="PHU41501.1"/>
    <property type="molecule type" value="Genomic_DNA"/>
</dbReference>
<evidence type="ECO:0000256" key="5">
    <source>
        <dbReference type="ARBA" id="ARBA00022982"/>
    </source>
</evidence>
<organism evidence="10 13">
    <name type="scientific">Pseudobutyrivibrio ruminis</name>
    <dbReference type="NCBI Taxonomy" id="46206"/>
    <lineage>
        <taxon>Bacteria</taxon>
        <taxon>Bacillati</taxon>
        <taxon>Bacillota</taxon>
        <taxon>Clostridia</taxon>
        <taxon>Lachnospirales</taxon>
        <taxon>Lachnospiraceae</taxon>
        <taxon>Pseudobutyrivibrio</taxon>
    </lineage>
</organism>
<dbReference type="RefSeq" id="WP_090486607.1">
    <property type="nucleotide sequence ID" value="NZ_PDYF01000011.1"/>
</dbReference>
<dbReference type="PANTHER" id="PTHR30586:SF0">
    <property type="entry name" value="ION-TRANSLOCATING OXIDOREDUCTASE COMPLEX SUBUNIT E"/>
    <property type="match status" value="1"/>
</dbReference>
<reference evidence="10" key="2">
    <citation type="submission" date="2017-10" db="EMBL/GenBank/DDBJ databases">
        <authorList>
            <person name="Banno H."/>
            <person name="Chua N.-H."/>
        </authorList>
    </citation>
    <scope>NUCLEOTIDE SEQUENCE [LARGE SCALE GENOMIC DNA]</scope>
    <source>
        <strain evidence="11">JK10</strain>
        <strain evidence="10">JK626</strain>
    </source>
</reference>
<comment type="subunit">
    <text evidence="8">The complex is composed of six subunits: RnfA, RnfB, RnfC, RnfD, RnfE and RnfG.</text>
</comment>
<keyword evidence="5 8" id="KW-0249">Electron transport</keyword>
<dbReference type="PANTHER" id="PTHR30586">
    <property type="entry name" value="ELECTRON TRANSPORT COMPLEX PROTEIN RNFE"/>
    <property type="match status" value="1"/>
</dbReference>
<dbReference type="GO" id="GO:0005886">
    <property type="term" value="C:plasma membrane"/>
    <property type="evidence" value="ECO:0007669"/>
    <property type="project" value="UniProtKB-SubCell"/>
</dbReference>
<evidence type="ECO:0000313" key="11">
    <source>
        <dbReference type="EMBL" id="PHU41501.1"/>
    </source>
</evidence>
<comment type="subcellular location">
    <subcellularLocation>
        <location evidence="8">Cell membrane</location>
        <topology evidence="8">Multi-pass membrane protein</topology>
    </subcellularLocation>
    <subcellularLocation>
        <location evidence="1">Endomembrane system</location>
        <topology evidence="1">Multi-pass membrane protein</topology>
    </subcellularLocation>
</comment>
<evidence type="ECO:0000256" key="9">
    <source>
        <dbReference type="SAM" id="MobiDB-lite"/>
    </source>
</evidence>
<feature type="transmembrane region" description="Helical" evidence="8">
    <location>
        <begin position="93"/>
        <end position="112"/>
    </location>
</feature>
<keyword evidence="7 8" id="KW-0472">Membrane</keyword>
<evidence type="ECO:0000256" key="4">
    <source>
        <dbReference type="ARBA" id="ARBA00022967"/>
    </source>
</evidence>
<feature type="transmembrane region" description="Helical" evidence="8">
    <location>
        <begin position="20"/>
        <end position="51"/>
    </location>
</feature>
<protein>
    <recommendedName>
        <fullName evidence="8">Ion-translocating oxidoreductase complex subunit E</fullName>
        <ecNumber evidence="8">7.-.-.-</ecNumber>
    </recommendedName>
    <alternativeName>
        <fullName evidence="8">Rnf electron transport complex subunit E</fullName>
    </alternativeName>
</protein>
<evidence type="ECO:0000313" key="12">
    <source>
        <dbReference type="Proteomes" id="UP000224317"/>
    </source>
</evidence>
<feature type="region of interest" description="Disordered" evidence="9">
    <location>
        <begin position="231"/>
        <end position="288"/>
    </location>
</feature>
<dbReference type="NCBIfam" id="TIGR01948">
    <property type="entry name" value="rnfE"/>
    <property type="match status" value="1"/>
</dbReference>
<dbReference type="InterPro" id="IPR003667">
    <property type="entry name" value="NqrDE/RnfAE"/>
</dbReference>
<proteinExistence type="inferred from homology"/>
<feature type="transmembrane region" description="Helical" evidence="8">
    <location>
        <begin position="168"/>
        <end position="193"/>
    </location>
</feature>
<keyword evidence="3 8" id="KW-0812">Transmembrane</keyword>
<dbReference type="Pfam" id="PF02508">
    <property type="entry name" value="Rnf-Nqr"/>
    <property type="match status" value="1"/>
</dbReference>
<keyword evidence="8" id="KW-1003">Cell membrane</keyword>
<dbReference type="HAMAP" id="MF_00478">
    <property type="entry name" value="RsxE_RnfE"/>
    <property type="match status" value="1"/>
</dbReference>
<dbReference type="Proteomes" id="UP000224317">
    <property type="component" value="Unassembled WGS sequence"/>
</dbReference>
<keyword evidence="4 8" id="KW-1278">Translocase</keyword>
<dbReference type="EC" id="7.-.-.-" evidence="8"/>
<evidence type="ECO:0000313" key="10">
    <source>
        <dbReference type="EMBL" id="PHU34982.1"/>
    </source>
</evidence>
<gene>
    <name evidence="8" type="primary">rnfE</name>
    <name evidence="11" type="ORF">CSX00_01165</name>
    <name evidence="10" type="ORF">CSX01_06495</name>
</gene>
<name>A0A2G3DVD6_9FIRM</name>
<evidence type="ECO:0000256" key="8">
    <source>
        <dbReference type="HAMAP-Rule" id="MF_00478"/>
    </source>
</evidence>
<feature type="compositionally biased region" description="Basic and acidic residues" evidence="9">
    <location>
        <begin position="239"/>
        <end position="271"/>
    </location>
</feature>
<reference evidence="10" key="1">
    <citation type="submission" date="2017-10" db="EMBL/GenBank/DDBJ databases">
        <title>Resolving the taxonomy of Roseburia spp., Eubacterium rectale and Agathobacter spp. through phylogenomic analysis.</title>
        <authorList>
            <person name="Sheridan P.O."/>
            <person name="Walker A.W."/>
            <person name="Duncan S.H."/>
            <person name="Scott K.P."/>
            <person name="Toole P.W.O."/>
            <person name="Luis P."/>
            <person name="Flint H.J."/>
        </authorList>
    </citation>
    <scope>NUCLEOTIDE SEQUENCE [LARGE SCALE GENOMIC DNA]</scope>
    <source>
        <strain evidence="11">JK10</strain>
        <strain evidence="10">JK626</strain>
    </source>
</reference>
<dbReference type="InterPro" id="IPR010968">
    <property type="entry name" value="RnfE"/>
</dbReference>
<dbReference type="Proteomes" id="UP000225889">
    <property type="component" value="Unassembled WGS sequence"/>
</dbReference>
<keyword evidence="2 8" id="KW-0813">Transport</keyword>
<feature type="transmembrane region" description="Helical" evidence="8">
    <location>
        <begin position="71"/>
        <end position="87"/>
    </location>
</feature>
<evidence type="ECO:0000256" key="3">
    <source>
        <dbReference type="ARBA" id="ARBA00022692"/>
    </source>
</evidence>
<feature type="transmembrane region" description="Helical" evidence="8">
    <location>
        <begin position="124"/>
        <end position="148"/>
    </location>
</feature>
<keyword evidence="12" id="KW-1185">Reference proteome</keyword>
<comment type="function">
    <text evidence="8">Part of a membrane-bound complex that couples electron transfer with translocation of ions across the membrane.</text>
</comment>
<evidence type="ECO:0000256" key="7">
    <source>
        <dbReference type="ARBA" id="ARBA00023136"/>
    </source>
</evidence>
<dbReference type="STRING" id="46206.SAMN02910377_00476"/>
<dbReference type="AlphaFoldDB" id="A0A2G3DVD6"/>
<evidence type="ECO:0000313" key="13">
    <source>
        <dbReference type="Proteomes" id="UP000225889"/>
    </source>
</evidence>
<evidence type="ECO:0000256" key="2">
    <source>
        <dbReference type="ARBA" id="ARBA00022448"/>
    </source>
</evidence>
<dbReference type="EMBL" id="PDYF01000011">
    <property type="protein sequence ID" value="PHU34982.1"/>
    <property type="molecule type" value="Genomic_DNA"/>
</dbReference>
<comment type="caution">
    <text evidence="10">The sequence shown here is derived from an EMBL/GenBank/DDBJ whole genome shotgun (WGS) entry which is preliminary data.</text>
</comment>
<evidence type="ECO:0000256" key="1">
    <source>
        <dbReference type="ARBA" id="ARBA00004127"/>
    </source>
</evidence>
<comment type="similarity">
    <text evidence="8">Belongs to the NqrDE/RnfAE family.</text>
</comment>